<dbReference type="PANTHER" id="PTHR42760:SF115">
    <property type="entry name" value="3-OXOACYL-[ACYL-CARRIER-PROTEIN] REDUCTASE FABG"/>
    <property type="match status" value="1"/>
</dbReference>
<dbReference type="SUPFAM" id="SSF51735">
    <property type="entry name" value="NAD(P)-binding Rossmann-fold domains"/>
    <property type="match status" value="1"/>
</dbReference>
<dbReference type="OrthoDB" id="9806974at2"/>
<dbReference type="CDD" id="cd05233">
    <property type="entry name" value="SDR_c"/>
    <property type="match status" value="1"/>
</dbReference>
<proteinExistence type="inferred from homology"/>
<dbReference type="PROSITE" id="PS00061">
    <property type="entry name" value="ADH_SHORT"/>
    <property type="match status" value="1"/>
</dbReference>
<dbReference type="PANTHER" id="PTHR42760">
    <property type="entry name" value="SHORT-CHAIN DEHYDROGENASES/REDUCTASES FAMILY MEMBER"/>
    <property type="match status" value="1"/>
</dbReference>
<name>A0A4V3F557_9GAMM</name>
<accession>A0A4V3F557</accession>
<dbReference type="GO" id="GO:0016616">
    <property type="term" value="F:oxidoreductase activity, acting on the CH-OH group of donors, NAD or NADP as acceptor"/>
    <property type="evidence" value="ECO:0007669"/>
    <property type="project" value="TreeGrafter"/>
</dbReference>
<dbReference type="FunFam" id="3.40.50.720:FF:000084">
    <property type="entry name" value="Short-chain dehydrogenase reductase"/>
    <property type="match status" value="1"/>
</dbReference>
<dbReference type="InterPro" id="IPR020904">
    <property type="entry name" value="Sc_DH/Rdtase_CS"/>
</dbReference>
<dbReference type="AlphaFoldDB" id="A0A4V3F557"/>
<keyword evidence="4" id="KW-1185">Reference proteome</keyword>
<dbReference type="PRINTS" id="PR00080">
    <property type="entry name" value="SDRFAMILY"/>
</dbReference>
<sequence length="267" mass="28552">MSTNISRKLQGRQALISGGASGIGEATARLFAAEGAAVMIADIDDANGERVVHEIRQAGGLAHYRSVDVTDRTAVRRMVHDAAVELGGLSILFNNAMTNPSADYTEDQRWNLMLESGLSAYWAAAMEAAPILARSGHGAIVSNASIAGARMGIEFASEAYSAAKAGVLGLSRKLAKRFGPDGVRSNVICPGIIETPRWRGPGMPEPQFARRWRQMAPLGRFGRTDEAARLVLFLASDDASYITGQDIAIDGGFTMAMRFESVDFDSE</sequence>
<dbReference type="EMBL" id="SOBT01000010">
    <property type="protein sequence ID" value="TDU26376.1"/>
    <property type="molecule type" value="Genomic_DNA"/>
</dbReference>
<reference evidence="3 4" key="1">
    <citation type="submission" date="2019-03" db="EMBL/GenBank/DDBJ databases">
        <title>Genomic Encyclopedia of Type Strains, Phase IV (KMG-IV): sequencing the most valuable type-strain genomes for metagenomic binning, comparative biology and taxonomic classification.</title>
        <authorList>
            <person name="Goeker M."/>
        </authorList>
    </citation>
    <scope>NUCLEOTIDE SEQUENCE [LARGE SCALE GENOMIC DNA]</scope>
    <source>
        <strain evidence="3 4">DSM 26377</strain>
    </source>
</reference>
<evidence type="ECO:0000256" key="2">
    <source>
        <dbReference type="ARBA" id="ARBA00023002"/>
    </source>
</evidence>
<dbReference type="Pfam" id="PF13561">
    <property type="entry name" value="adh_short_C2"/>
    <property type="match status" value="1"/>
</dbReference>
<dbReference type="PRINTS" id="PR00081">
    <property type="entry name" value="GDHRDH"/>
</dbReference>
<evidence type="ECO:0000313" key="4">
    <source>
        <dbReference type="Proteomes" id="UP000295341"/>
    </source>
</evidence>
<dbReference type="InterPro" id="IPR036291">
    <property type="entry name" value="NAD(P)-bd_dom_sf"/>
</dbReference>
<dbReference type="Proteomes" id="UP000295341">
    <property type="component" value="Unassembled WGS sequence"/>
</dbReference>
<gene>
    <name evidence="3" type="ORF">DFR24_3397</name>
</gene>
<evidence type="ECO:0000256" key="1">
    <source>
        <dbReference type="ARBA" id="ARBA00006484"/>
    </source>
</evidence>
<evidence type="ECO:0000313" key="3">
    <source>
        <dbReference type="EMBL" id="TDU26376.1"/>
    </source>
</evidence>
<organism evidence="3 4">
    <name type="scientific">Panacagrimonas perspica</name>
    <dbReference type="NCBI Taxonomy" id="381431"/>
    <lineage>
        <taxon>Bacteria</taxon>
        <taxon>Pseudomonadati</taxon>
        <taxon>Pseudomonadota</taxon>
        <taxon>Gammaproteobacteria</taxon>
        <taxon>Nevskiales</taxon>
        <taxon>Nevskiaceae</taxon>
        <taxon>Panacagrimonas</taxon>
    </lineage>
</organism>
<dbReference type="RefSeq" id="WP_133882595.1">
    <property type="nucleotide sequence ID" value="NZ_MWIN01000019.1"/>
</dbReference>
<comment type="caution">
    <text evidence="3">The sequence shown here is derived from an EMBL/GenBank/DDBJ whole genome shotgun (WGS) entry which is preliminary data.</text>
</comment>
<keyword evidence="2" id="KW-0560">Oxidoreductase</keyword>
<protein>
    <submittedName>
        <fullName evidence="3">Glucose 1-dehydrogenase</fullName>
    </submittedName>
</protein>
<dbReference type="Gene3D" id="3.40.50.720">
    <property type="entry name" value="NAD(P)-binding Rossmann-like Domain"/>
    <property type="match status" value="1"/>
</dbReference>
<dbReference type="InterPro" id="IPR002347">
    <property type="entry name" value="SDR_fam"/>
</dbReference>
<comment type="similarity">
    <text evidence="1">Belongs to the short-chain dehydrogenases/reductases (SDR) family.</text>
</comment>